<feature type="signal peptide" evidence="1">
    <location>
        <begin position="1"/>
        <end position="31"/>
    </location>
</feature>
<feature type="chain" id="PRO_5004181395" description="DUF2780 domain-containing protein" evidence="1">
    <location>
        <begin position="32"/>
        <end position="192"/>
    </location>
</feature>
<dbReference type="InterPro" id="IPR021302">
    <property type="entry name" value="DUF2780_VcgC/VcgE"/>
</dbReference>
<organism evidence="2 3">
    <name type="scientific">Shewanella denitrificans (strain OS217 / ATCC BAA-1090 / DSM 15013)</name>
    <dbReference type="NCBI Taxonomy" id="318161"/>
    <lineage>
        <taxon>Bacteria</taxon>
        <taxon>Pseudomonadati</taxon>
        <taxon>Pseudomonadota</taxon>
        <taxon>Gammaproteobacteria</taxon>
        <taxon>Alteromonadales</taxon>
        <taxon>Shewanellaceae</taxon>
        <taxon>Shewanella</taxon>
    </lineage>
</organism>
<proteinExistence type="predicted"/>
<dbReference type="HOGENOM" id="CLU_129230_0_0_6"/>
<evidence type="ECO:0000313" key="3">
    <source>
        <dbReference type="Proteomes" id="UP000001982"/>
    </source>
</evidence>
<reference evidence="2 3" key="1">
    <citation type="submission" date="2006-03" db="EMBL/GenBank/DDBJ databases">
        <title>Complete sequence of Shewanella denitrificans OS217.</title>
        <authorList>
            <consortium name="US DOE Joint Genome Institute"/>
            <person name="Copeland A."/>
            <person name="Lucas S."/>
            <person name="Lapidus A."/>
            <person name="Barry K."/>
            <person name="Detter J.C."/>
            <person name="Glavina del Rio T."/>
            <person name="Hammon N."/>
            <person name="Israni S."/>
            <person name="Dalin E."/>
            <person name="Tice H."/>
            <person name="Pitluck S."/>
            <person name="Brettin T."/>
            <person name="Bruce D."/>
            <person name="Han C."/>
            <person name="Tapia R."/>
            <person name="Gilna P."/>
            <person name="Kiss H."/>
            <person name="Schmutz J."/>
            <person name="Larimer F."/>
            <person name="Land M."/>
            <person name="Hauser L."/>
            <person name="Kyrpides N."/>
            <person name="Lykidis A."/>
            <person name="Richardson P."/>
        </authorList>
    </citation>
    <scope>NUCLEOTIDE SEQUENCE [LARGE SCALE GENOMIC DNA]</scope>
    <source>
        <strain evidence="3">OS217 / ATCC BAA-1090 / DSM 15013</strain>
    </source>
</reference>
<dbReference type="RefSeq" id="WP_011497913.1">
    <property type="nucleotide sequence ID" value="NC_007954.1"/>
</dbReference>
<dbReference type="KEGG" id="sdn:Sden_3498"/>
<dbReference type="Proteomes" id="UP000001982">
    <property type="component" value="Chromosome"/>
</dbReference>
<sequence length="192" mass="19730">MNMLTNTLSPNIKLASLTLGILLSLSASIQAASLTDLIPKATVSPAQIETVNALGQMASTPEAQGLLSNVMSQLNLNQAQAQGGLGSLLTLAKSQLGQQDFASISQQIPNMDTLLAAAPNLSKSSGMSGLLSKVGGNLGNSLQGGAMVYDSFEKLGIPKDMIVPMVEIAKTYLQSQDGGATADLLMQGLNAL</sequence>
<accession>Q12IF3</accession>
<dbReference type="eggNOG" id="ENOG5032X0F">
    <property type="taxonomic scope" value="Bacteria"/>
</dbReference>
<protein>
    <recommendedName>
        <fullName evidence="4">DUF2780 domain-containing protein</fullName>
    </recommendedName>
</protein>
<dbReference type="EMBL" id="CP000302">
    <property type="protein sequence ID" value="ABE56773.1"/>
    <property type="molecule type" value="Genomic_DNA"/>
</dbReference>
<dbReference type="STRING" id="318161.Sden_3498"/>
<dbReference type="Pfam" id="PF11075">
    <property type="entry name" value="DUF2780"/>
    <property type="match status" value="1"/>
</dbReference>
<keyword evidence="3" id="KW-1185">Reference proteome</keyword>
<evidence type="ECO:0000256" key="1">
    <source>
        <dbReference type="SAM" id="SignalP"/>
    </source>
</evidence>
<evidence type="ECO:0000313" key="2">
    <source>
        <dbReference type="EMBL" id="ABE56773.1"/>
    </source>
</evidence>
<name>Q12IF3_SHEDO</name>
<keyword evidence="1" id="KW-0732">Signal</keyword>
<gene>
    <name evidence="2" type="ordered locus">Sden_3498</name>
</gene>
<dbReference type="AlphaFoldDB" id="Q12IF3"/>
<evidence type="ECO:0008006" key="4">
    <source>
        <dbReference type="Google" id="ProtNLM"/>
    </source>
</evidence>